<proteinExistence type="predicted"/>
<keyword evidence="3" id="KW-1185">Reference proteome</keyword>
<evidence type="ECO:0000313" key="2">
    <source>
        <dbReference type="EMBL" id="KAI3554389.1"/>
    </source>
</evidence>
<feature type="domain" description="Azaphilone pigments biosynthesis cluster protein L N-terminal" evidence="1">
    <location>
        <begin position="1"/>
        <end position="93"/>
    </location>
</feature>
<comment type="caution">
    <text evidence="2">The sequence shown here is derived from an EMBL/GenBank/DDBJ whole genome shotgun (WGS) entry which is preliminary data.</text>
</comment>
<evidence type="ECO:0000259" key="1">
    <source>
        <dbReference type="Pfam" id="PF17111"/>
    </source>
</evidence>
<organism evidence="2 3">
    <name type="scientific">Colletotrichum abscissum</name>
    <dbReference type="NCBI Taxonomy" id="1671311"/>
    <lineage>
        <taxon>Eukaryota</taxon>
        <taxon>Fungi</taxon>
        <taxon>Dikarya</taxon>
        <taxon>Ascomycota</taxon>
        <taxon>Pezizomycotina</taxon>
        <taxon>Sordariomycetes</taxon>
        <taxon>Hypocreomycetidae</taxon>
        <taxon>Glomerellales</taxon>
        <taxon>Glomerellaceae</taxon>
        <taxon>Colletotrichum</taxon>
        <taxon>Colletotrichum acutatum species complex</taxon>
    </lineage>
</organism>
<dbReference type="Pfam" id="PF17111">
    <property type="entry name" value="PigL_N"/>
    <property type="match status" value="1"/>
</dbReference>
<protein>
    <recommendedName>
        <fullName evidence="1">Azaphilone pigments biosynthesis cluster protein L N-terminal domain-containing protein</fullName>
    </recommendedName>
</protein>
<gene>
    <name evidence="2" type="ORF">CABS02_05520</name>
</gene>
<sequence length="184" mass="21401">MDPLSISSGVAGLISLGLTVCKGINTFCQDYRSRDFDLINLTEHAQRLDSFLRLIQTRLQASHHIDSALSMSLRNCFDACQGCTQEFEILAKEQTRSPGPRELKEYGKDAARHLLYPLQKAKFDRLKAEMQRFYTAMTSYLLLLNQYVVRFPHWNTRLALMWFPVTLPMSYEKLRFPNPSKWFL</sequence>
<dbReference type="OrthoDB" id="1577640at2759"/>
<reference evidence="2" key="1">
    <citation type="submission" date="2019-01" db="EMBL/GenBank/DDBJ databases">
        <title>Colletotrichum abscissum LGMF1257.</title>
        <authorList>
            <person name="Baroncelli R."/>
        </authorList>
    </citation>
    <scope>NUCLEOTIDE SEQUENCE</scope>
    <source>
        <strain evidence="2">Ca142</strain>
    </source>
</reference>
<name>A0A9Q0B5W0_9PEZI</name>
<dbReference type="Proteomes" id="UP001056436">
    <property type="component" value="Unassembled WGS sequence"/>
</dbReference>
<accession>A0A9Q0B5W0</accession>
<dbReference type="AlphaFoldDB" id="A0A9Q0B5W0"/>
<dbReference type="EMBL" id="SDAQ01000024">
    <property type="protein sequence ID" value="KAI3554389.1"/>
    <property type="molecule type" value="Genomic_DNA"/>
</dbReference>
<evidence type="ECO:0000313" key="3">
    <source>
        <dbReference type="Proteomes" id="UP001056436"/>
    </source>
</evidence>
<dbReference type="InterPro" id="IPR031348">
    <property type="entry name" value="PigL_N"/>
</dbReference>